<dbReference type="EMBL" id="JBBKTX010000002">
    <property type="protein sequence ID" value="MFK4751126.1"/>
    <property type="molecule type" value="Genomic_DNA"/>
</dbReference>
<protein>
    <submittedName>
        <fullName evidence="1">DUF1853 family protein</fullName>
    </submittedName>
</protein>
<name>A0ABW8NDU2_9GAMM</name>
<sequence length="289" mass="33388">MQTPDDPFFQLTDKHLRDLTWALVSPSLLDCSWSAAQPQWFSQLQQQAGSPASWPRIKHSKHSRLGLIFESLWHEWLQHSNWRWDANIQISQYGRTLGELDLLIDTGEQHCHIELALKFYLGIGNDWIGPNRRDRLANKIRHTREQQLPLSRLAEAQQQLAAMGWHPTDSEAVFRGCLFYPADSTVTAQLPQEVNRLHWQGRWCHASAVPNHITEGFWVILARDEWLSPVLSPIAASAADVVQLLGCHFRHLQVPLCLARVKPLQQQSTGQQQWAEQQRWMVVADRWPD</sequence>
<dbReference type="InterPro" id="IPR015003">
    <property type="entry name" value="DUF1853"/>
</dbReference>
<evidence type="ECO:0000313" key="1">
    <source>
        <dbReference type="EMBL" id="MFK4751126.1"/>
    </source>
</evidence>
<dbReference type="Proteomes" id="UP001620597">
    <property type="component" value="Unassembled WGS sequence"/>
</dbReference>
<proteinExistence type="predicted"/>
<dbReference type="RefSeq" id="WP_416204643.1">
    <property type="nucleotide sequence ID" value="NZ_JBBKTX010000002.1"/>
</dbReference>
<reference evidence="1 2" key="1">
    <citation type="submission" date="2024-03" db="EMBL/GenBank/DDBJ databases">
        <title>High-quality draft genome sequence of Oceanobacter sp. wDCs-4.</title>
        <authorList>
            <person name="Dong C."/>
        </authorList>
    </citation>
    <scope>NUCLEOTIDE SEQUENCE [LARGE SCALE GENOMIC DNA]</scope>
    <source>
        <strain evidence="2">wDCs-4</strain>
    </source>
</reference>
<comment type="caution">
    <text evidence="1">The sequence shown here is derived from an EMBL/GenBank/DDBJ whole genome shotgun (WGS) entry which is preliminary data.</text>
</comment>
<dbReference type="Pfam" id="PF08907">
    <property type="entry name" value="DUF1853"/>
    <property type="match status" value="1"/>
</dbReference>
<keyword evidence="2" id="KW-1185">Reference proteome</keyword>
<gene>
    <name evidence="1" type="ORF">WG929_01770</name>
</gene>
<organism evidence="1 2">
    <name type="scientific">Oceanobacter antarcticus</name>
    <dbReference type="NCBI Taxonomy" id="3133425"/>
    <lineage>
        <taxon>Bacteria</taxon>
        <taxon>Pseudomonadati</taxon>
        <taxon>Pseudomonadota</taxon>
        <taxon>Gammaproteobacteria</taxon>
        <taxon>Oceanospirillales</taxon>
        <taxon>Oceanospirillaceae</taxon>
        <taxon>Oceanobacter</taxon>
    </lineage>
</organism>
<evidence type="ECO:0000313" key="2">
    <source>
        <dbReference type="Proteomes" id="UP001620597"/>
    </source>
</evidence>
<accession>A0ABW8NDU2</accession>